<evidence type="ECO:0000256" key="1">
    <source>
        <dbReference type="ARBA" id="ARBA00022553"/>
    </source>
</evidence>
<dbReference type="Gene3D" id="3.40.50.2300">
    <property type="match status" value="1"/>
</dbReference>
<dbReference type="PROSITE" id="PS50110">
    <property type="entry name" value="RESPONSE_REGULATORY"/>
    <property type="match status" value="1"/>
</dbReference>
<feature type="domain" description="Response regulatory" evidence="3">
    <location>
        <begin position="19"/>
        <end position="141"/>
    </location>
</feature>
<dbReference type="SMART" id="SM00448">
    <property type="entry name" value="REC"/>
    <property type="match status" value="1"/>
</dbReference>
<evidence type="ECO:0000313" key="5">
    <source>
        <dbReference type="Proteomes" id="UP000609726"/>
    </source>
</evidence>
<sequence>MRVQNMTAISTPTTLAALHVLLVDDDPFMLELLGSMLNKMGVMRVSQAADGERGVAALDGGRSMPDVVICDIHMPGKDGFQVMEAMAASGYKGAVVLLSGMDARTLNSAALMARFHHLNVLGVMTKPVSRAALSDLLARVRSL</sequence>
<dbReference type="InterPro" id="IPR050595">
    <property type="entry name" value="Bact_response_regulator"/>
</dbReference>
<dbReference type="SUPFAM" id="SSF52172">
    <property type="entry name" value="CheY-like"/>
    <property type="match status" value="1"/>
</dbReference>
<dbReference type="PANTHER" id="PTHR44591">
    <property type="entry name" value="STRESS RESPONSE REGULATOR PROTEIN 1"/>
    <property type="match status" value="1"/>
</dbReference>
<dbReference type="Proteomes" id="UP000609726">
    <property type="component" value="Unassembled WGS sequence"/>
</dbReference>
<feature type="modified residue" description="4-aspartylphosphate" evidence="2">
    <location>
        <position position="71"/>
    </location>
</feature>
<accession>A0ABX0NWY8</accession>
<dbReference type="Pfam" id="PF00072">
    <property type="entry name" value="Response_reg"/>
    <property type="match status" value="1"/>
</dbReference>
<evidence type="ECO:0000256" key="2">
    <source>
        <dbReference type="PROSITE-ProRule" id="PRU00169"/>
    </source>
</evidence>
<organism evidence="4 5">
    <name type="scientific">Massilia mucilaginosa</name>
    <dbReference type="NCBI Taxonomy" id="2609282"/>
    <lineage>
        <taxon>Bacteria</taxon>
        <taxon>Pseudomonadati</taxon>
        <taxon>Pseudomonadota</taxon>
        <taxon>Betaproteobacteria</taxon>
        <taxon>Burkholderiales</taxon>
        <taxon>Oxalobacteraceae</taxon>
        <taxon>Telluria group</taxon>
        <taxon>Massilia</taxon>
    </lineage>
</organism>
<gene>
    <name evidence="4" type="ORF">F2P45_21140</name>
</gene>
<protein>
    <submittedName>
        <fullName evidence="4">Response regulator</fullName>
    </submittedName>
</protein>
<proteinExistence type="predicted"/>
<reference evidence="4 5" key="1">
    <citation type="submission" date="2019-10" db="EMBL/GenBank/DDBJ databases">
        <title>Taxonomy of Antarctic Massilia spp.: description of Massilia rubra sp. nov., Massilia aquatica sp. nov., Massilia mucilaginosa sp. nov., Massilia frigida sp. nov. isolated from streams, lakes and regoliths.</title>
        <authorList>
            <person name="Holochova P."/>
            <person name="Sedlacek I."/>
            <person name="Kralova S."/>
            <person name="Maslanova I."/>
            <person name="Busse H.-J."/>
            <person name="Stankova E."/>
            <person name="Vrbovska V."/>
            <person name="Kovarovic V."/>
            <person name="Bartak M."/>
            <person name="Svec P."/>
            <person name="Pantucek R."/>
        </authorList>
    </citation>
    <scope>NUCLEOTIDE SEQUENCE [LARGE SCALE GENOMIC DNA]</scope>
    <source>
        <strain evidence="4 5">CCM 8733</strain>
    </source>
</reference>
<dbReference type="PANTHER" id="PTHR44591:SF3">
    <property type="entry name" value="RESPONSE REGULATORY DOMAIN-CONTAINING PROTEIN"/>
    <property type="match status" value="1"/>
</dbReference>
<evidence type="ECO:0000313" key="4">
    <source>
        <dbReference type="EMBL" id="NHZ91491.1"/>
    </source>
</evidence>
<dbReference type="InterPro" id="IPR001789">
    <property type="entry name" value="Sig_transdc_resp-reg_receiver"/>
</dbReference>
<keyword evidence="1 2" id="KW-0597">Phosphoprotein</keyword>
<comment type="caution">
    <text evidence="4">The sequence shown here is derived from an EMBL/GenBank/DDBJ whole genome shotgun (WGS) entry which is preliminary data.</text>
</comment>
<dbReference type="InterPro" id="IPR011006">
    <property type="entry name" value="CheY-like_superfamily"/>
</dbReference>
<keyword evidence="5" id="KW-1185">Reference proteome</keyword>
<evidence type="ECO:0000259" key="3">
    <source>
        <dbReference type="PROSITE" id="PS50110"/>
    </source>
</evidence>
<dbReference type="EMBL" id="WHJH01000030">
    <property type="protein sequence ID" value="NHZ91491.1"/>
    <property type="molecule type" value="Genomic_DNA"/>
</dbReference>
<name>A0ABX0NWY8_9BURK</name>